<dbReference type="GO" id="GO:1903805">
    <property type="term" value="P:L-valine import across plasma membrane"/>
    <property type="evidence" value="ECO:0007669"/>
    <property type="project" value="TreeGrafter"/>
</dbReference>
<dbReference type="PANTHER" id="PTHR45772">
    <property type="entry name" value="CONSERVED COMPONENT OF ABC TRANSPORTER FOR NATURAL AMINO ACIDS-RELATED"/>
    <property type="match status" value="1"/>
</dbReference>
<evidence type="ECO:0000313" key="11">
    <source>
        <dbReference type="EMBL" id="KJE23316.1"/>
    </source>
</evidence>
<evidence type="ECO:0000313" key="12">
    <source>
        <dbReference type="Proteomes" id="UP000032545"/>
    </source>
</evidence>
<dbReference type="RefSeq" id="WP_044884939.1">
    <property type="nucleotide sequence ID" value="NZ_JYFN01000014.1"/>
</dbReference>
<evidence type="ECO:0000256" key="6">
    <source>
        <dbReference type="ARBA" id="ARBA00022840"/>
    </source>
</evidence>
<evidence type="ECO:0000256" key="1">
    <source>
        <dbReference type="ARBA" id="ARBA00004651"/>
    </source>
</evidence>
<dbReference type="GO" id="GO:0005304">
    <property type="term" value="F:L-valine transmembrane transporter activity"/>
    <property type="evidence" value="ECO:0007669"/>
    <property type="project" value="TreeGrafter"/>
</dbReference>
<reference evidence="11 12" key="2">
    <citation type="journal article" date="2016" name="Genome Announc.">
        <title>Permanent Draft Genome Sequences for Two Variants of Frankia sp. Strain CpI1, the First Frankia Strain Isolated from Root Nodules of Comptonia peregrina.</title>
        <authorList>
            <person name="Oshone R."/>
            <person name="Hurst S.G.IV."/>
            <person name="Abebe-Akele F."/>
            <person name="Simpson S."/>
            <person name="Morris K."/>
            <person name="Thomas W.K."/>
            <person name="Tisa L.S."/>
        </authorList>
    </citation>
    <scope>NUCLEOTIDE SEQUENCE [LARGE SCALE GENOMIC DNA]</scope>
    <source>
        <strain evidence="12">CpI1-S</strain>
    </source>
</reference>
<sequence length="915" mass="95035">MVQHLVFLCLGIGNGSVFAALALALVVTYRSSGVVNFATSGLALYAAYTYALLRQGKFMILIPGLPKTVDLGSQLGLAAAMALSLAITGVLGLLLYLVVFRPLRTAPPVARAVASIGVSVVFTGLTAARLGTTPLSVEPIYPSRLWTHGSFRVASDRVYFALTILAVALALGALYRFTRFGLATRAAAETEKGAYLSGLSPDRIAALNWIIGALVAGLAGILIAPIVPLVPVAYTLFIVPALAAAILGRFQYLVPAVVGGLAIGMLQSETQHLESLHHWLPSSGLPELIPLVLILIVLVARARALPERGAVILSSLGRAPRPAHIRLNLVVFGAIAVIGLFVLSGQWLTALITSLVFGVIALSMVVVTGYAGQVSLTQLPLAGAAGFLVGPLTDDWHLPFPVAPLVAALFAMVLGVVIGLPALRVRGLTVAVVTFALAYALEAIWFRNSDIVPSSGVDVPSPSLFGWDLGIGSGPSYPRVRFGLLCLVVLALTALAVARLRTSRLGSQMLAVRANERSAAAAGINVTRIKIVAFAIASFIAGIGGCLVGYQQGNITFDPVSAFSGLALFTTVYIAGITSVSGGVLAGFLAVEGLSYLIIDKILSTGLWYDVLSGVGVVLTVVGNPEGIVGPMHSYADRHRRRGLGEPALGAQAAPVPAQTRPAPVRPAPVLGPDVLTVRGLTVRYGGVVAVDDVSFAAPEGAIVGLIGPNGAGKTTLMDAISGFVSCSGSVELAGTPVERLAPHERVRAGLGRTFQAIELYEDLSVAENVSVGTTALRGRGGGAHRDVEDTLALLGLAGVRDRPAGELSQGQRQLISIARALAGNPRVLLLDEPAGGLDTTESQWLGERLRDIRDSGVTILLIDHDMSLVLGLCDRIEVINFGSVIASGSPAEIRSDRRVAAAYLGSTHAEDVPA</sequence>
<feature type="transmembrane region" description="Helical" evidence="9">
    <location>
        <begin position="398"/>
        <end position="420"/>
    </location>
</feature>
<dbReference type="SUPFAM" id="SSF52540">
    <property type="entry name" value="P-loop containing nucleoside triphosphate hydrolases"/>
    <property type="match status" value="1"/>
</dbReference>
<keyword evidence="4 9" id="KW-0812">Transmembrane</keyword>
<feature type="transmembrane region" description="Helical" evidence="9">
    <location>
        <begin position="158"/>
        <end position="177"/>
    </location>
</feature>
<organism evidence="11 12">
    <name type="scientific">Frankia torreyi</name>
    <dbReference type="NCBI Taxonomy" id="1856"/>
    <lineage>
        <taxon>Bacteria</taxon>
        <taxon>Bacillati</taxon>
        <taxon>Actinomycetota</taxon>
        <taxon>Actinomycetes</taxon>
        <taxon>Frankiales</taxon>
        <taxon>Frankiaceae</taxon>
        <taxon>Frankia</taxon>
    </lineage>
</organism>
<dbReference type="GO" id="GO:1903806">
    <property type="term" value="P:L-isoleucine import across plasma membrane"/>
    <property type="evidence" value="ECO:0007669"/>
    <property type="project" value="TreeGrafter"/>
</dbReference>
<accession>A0A0D8BGR1</accession>
<dbReference type="CDD" id="cd06581">
    <property type="entry name" value="TM_PBP1_LivM_like"/>
    <property type="match status" value="1"/>
</dbReference>
<keyword evidence="12" id="KW-1185">Reference proteome</keyword>
<feature type="transmembrane region" description="Helical" evidence="9">
    <location>
        <begin position="482"/>
        <end position="500"/>
    </location>
</feature>
<proteinExistence type="predicted"/>
<feature type="transmembrane region" description="Helical" evidence="9">
    <location>
        <begin position="288"/>
        <end position="304"/>
    </location>
</feature>
<dbReference type="GO" id="GO:0005886">
    <property type="term" value="C:plasma membrane"/>
    <property type="evidence" value="ECO:0007669"/>
    <property type="project" value="UniProtKB-SubCell"/>
</dbReference>
<evidence type="ECO:0000259" key="10">
    <source>
        <dbReference type="PROSITE" id="PS50893"/>
    </source>
</evidence>
<keyword evidence="2" id="KW-0813">Transport</keyword>
<evidence type="ECO:0000256" key="8">
    <source>
        <dbReference type="ARBA" id="ARBA00023136"/>
    </source>
</evidence>
<feature type="transmembrane region" description="Helical" evidence="9">
    <location>
        <begin position="562"/>
        <end position="591"/>
    </location>
</feature>
<dbReference type="Pfam" id="PF12399">
    <property type="entry name" value="BCA_ABC_TP_C"/>
    <property type="match status" value="1"/>
</dbReference>
<dbReference type="GO" id="GO:0005524">
    <property type="term" value="F:ATP binding"/>
    <property type="evidence" value="ECO:0007669"/>
    <property type="project" value="UniProtKB-KW"/>
</dbReference>
<dbReference type="EMBL" id="JYFN01000014">
    <property type="protein sequence ID" value="KJE23316.1"/>
    <property type="molecule type" value="Genomic_DNA"/>
</dbReference>
<evidence type="ECO:0000256" key="3">
    <source>
        <dbReference type="ARBA" id="ARBA00022475"/>
    </source>
</evidence>
<dbReference type="InterPro" id="IPR032823">
    <property type="entry name" value="BCA_ABC_TP_C"/>
</dbReference>
<dbReference type="AlphaFoldDB" id="A0A0D8BGR1"/>
<feature type="transmembrane region" description="Helical" evidence="9">
    <location>
        <begin position="427"/>
        <end position="446"/>
    </location>
</feature>
<dbReference type="GO" id="GO:0016887">
    <property type="term" value="F:ATP hydrolysis activity"/>
    <property type="evidence" value="ECO:0007669"/>
    <property type="project" value="InterPro"/>
</dbReference>
<dbReference type="OrthoDB" id="9805514at2"/>
<protein>
    <submittedName>
        <fullName evidence="11">Amino acid/amide ABC transporter membrane protein 1</fullName>
    </submittedName>
</protein>
<dbReference type="InterPro" id="IPR003439">
    <property type="entry name" value="ABC_transporter-like_ATP-bd"/>
</dbReference>
<feature type="transmembrane region" description="Helical" evidence="9">
    <location>
        <begin position="74"/>
        <end position="100"/>
    </location>
</feature>
<dbReference type="PROSITE" id="PS50893">
    <property type="entry name" value="ABC_TRANSPORTER_2"/>
    <property type="match status" value="1"/>
</dbReference>
<dbReference type="CDD" id="cd03219">
    <property type="entry name" value="ABC_Mj1267_LivG_branched"/>
    <property type="match status" value="1"/>
</dbReference>
<keyword evidence="7 9" id="KW-1133">Transmembrane helix</keyword>
<feature type="transmembrane region" description="Helical" evidence="9">
    <location>
        <begin position="531"/>
        <end position="550"/>
    </location>
</feature>
<dbReference type="InterPro" id="IPR043428">
    <property type="entry name" value="LivM-like"/>
</dbReference>
<dbReference type="Gene3D" id="3.40.50.300">
    <property type="entry name" value="P-loop containing nucleotide triphosphate hydrolases"/>
    <property type="match status" value="1"/>
</dbReference>
<feature type="transmembrane region" description="Helical" evidence="9">
    <location>
        <begin position="112"/>
        <end position="137"/>
    </location>
</feature>
<dbReference type="PROSITE" id="PS00211">
    <property type="entry name" value="ABC_TRANSPORTER_1"/>
    <property type="match status" value="1"/>
</dbReference>
<dbReference type="GO" id="GO:0015192">
    <property type="term" value="F:L-phenylalanine transmembrane transporter activity"/>
    <property type="evidence" value="ECO:0007669"/>
    <property type="project" value="TreeGrafter"/>
</dbReference>
<gene>
    <name evidence="11" type="ORF">FF36_02274</name>
</gene>
<evidence type="ECO:0000256" key="9">
    <source>
        <dbReference type="SAM" id="Phobius"/>
    </source>
</evidence>
<keyword evidence="5" id="KW-0547">Nucleotide-binding</keyword>
<dbReference type="Pfam" id="PF00005">
    <property type="entry name" value="ABC_tran"/>
    <property type="match status" value="1"/>
</dbReference>
<dbReference type="InterPro" id="IPR017871">
    <property type="entry name" value="ABC_transporter-like_CS"/>
</dbReference>
<comment type="caution">
    <text evidence="11">The sequence shown here is derived from an EMBL/GenBank/DDBJ whole genome shotgun (WGS) entry which is preliminary data.</text>
</comment>
<keyword evidence="8 9" id="KW-0472">Membrane</keyword>
<evidence type="ECO:0000256" key="4">
    <source>
        <dbReference type="ARBA" id="ARBA00022692"/>
    </source>
</evidence>
<feature type="transmembrane region" description="Helical" evidence="9">
    <location>
        <begin position="209"/>
        <end position="238"/>
    </location>
</feature>
<feature type="domain" description="ABC transporter" evidence="10">
    <location>
        <begin position="676"/>
        <end position="907"/>
    </location>
</feature>
<keyword evidence="6" id="KW-0067">ATP-binding</keyword>
<feature type="transmembrane region" description="Helical" evidence="9">
    <location>
        <begin position="349"/>
        <end position="367"/>
    </location>
</feature>
<dbReference type="PATRIC" id="fig|1502723.3.peg.1293"/>
<feature type="transmembrane region" description="Helical" evidence="9">
    <location>
        <begin position="325"/>
        <end position="343"/>
    </location>
</feature>
<dbReference type="PANTHER" id="PTHR45772:SF7">
    <property type="entry name" value="AMINO ACID ABC TRANSPORTER ATP-BINDING PROTEIN"/>
    <property type="match status" value="1"/>
</dbReference>
<dbReference type="CDD" id="cd06582">
    <property type="entry name" value="TM_PBP1_LivH_like"/>
    <property type="match status" value="1"/>
</dbReference>
<dbReference type="GO" id="GO:0015188">
    <property type="term" value="F:L-isoleucine transmembrane transporter activity"/>
    <property type="evidence" value="ECO:0007669"/>
    <property type="project" value="TreeGrafter"/>
</dbReference>
<reference evidence="12" key="1">
    <citation type="submission" date="2015-02" db="EMBL/GenBank/DDBJ databases">
        <title>Draft Genome of Frankia sp. CpI1-S.</title>
        <authorList>
            <person name="Oshone R.T."/>
            <person name="Ngom M."/>
            <person name="Ghodhbane-Gtari F."/>
            <person name="Gtari M."/>
            <person name="Morris K."/>
            <person name="Thomas K."/>
            <person name="Sen A."/>
            <person name="Tisa L.S."/>
        </authorList>
    </citation>
    <scope>NUCLEOTIDE SEQUENCE [LARGE SCALE GENOMIC DNA]</scope>
    <source>
        <strain evidence="12">CpI1-S</strain>
    </source>
</reference>
<dbReference type="Proteomes" id="UP000032545">
    <property type="component" value="Unassembled WGS sequence"/>
</dbReference>
<dbReference type="GO" id="GO:0042941">
    <property type="term" value="P:D-alanine transmembrane transport"/>
    <property type="evidence" value="ECO:0007669"/>
    <property type="project" value="TreeGrafter"/>
</dbReference>
<evidence type="ECO:0000256" key="2">
    <source>
        <dbReference type="ARBA" id="ARBA00022448"/>
    </source>
</evidence>
<name>A0A0D8BGR1_9ACTN</name>
<dbReference type="InterPro" id="IPR051120">
    <property type="entry name" value="ABC_AA/LPS_Transport"/>
</dbReference>
<evidence type="ECO:0000256" key="5">
    <source>
        <dbReference type="ARBA" id="ARBA00022741"/>
    </source>
</evidence>
<dbReference type="InterPro" id="IPR027417">
    <property type="entry name" value="P-loop_NTPase"/>
</dbReference>
<comment type="subcellular location">
    <subcellularLocation>
        <location evidence="1">Cell membrane</location>
        <topology evidence="1">Multi-pass membrane protein</topology>
    </subcellularLocation>
</comment>
<dbReference type="InterPro" id="IPR003593">
    <property type="entry name" value="AAA+_ATPase"/>
</dbReference>
<keyword evidence="3" id="KW-1003">Cell membrane</keyword>
<dbReference type="GO" id="GO:0015808">
    <property type="term" value="P:L-alanine transport"/>
    <property type="evidence" value="ECO:0007669"/>
    <property type="project" value="TreeGrafter"/>
</dbReference>
<feature type="transmembrane region" description="Helical" evidence="9">
    <location>
        <begin position="34"/>
        <end position="53"/>
    </location>
</feature>
<dbReference type="SMART" id="SM00382">
    <property type="entry name" value="AAA"/>
    <property type="match status" value="1"/>
</dbReference>
<dbReference type="Pfam" id="PF02653">
    <property type="entry name" value="BPD_transp_2"/>
    <property type="match status" value="2"/>
</dbReference>
<evidence type="ECO:0000256" key="7">
    <source>
        <dbReference type="ARBA" id="ARBA00022989"/>
    </source>
</evidence>
<dbReference type="InterPro" id="IPR001851">
    <property type="entry name" value="ABC_transp_permease"/>
</dbReference>